<sequence>MKGLFLPSHGQTSEKTASPGAWARRMALAAVLAMVLGVAAASAQAAGLVVDHASAGTFATIPQSALAAARQKTVAWYTHTSHGSQLYQGMVMLADEGYDLPPGFTDNYDTDLGNAEWDTLTRTWLDAHPAATLVMWSWCGQLSGMSEAEVDGYLAKMQALEAEYPGVVFVYMTGHLDGSGPSGTLYRNNDRIRAFCRTNAKVLFDFADIESYNPDGAYFPDGSDACEWCETWCEGHACPANCTTWYGDCAHSHCFNCYRKGQAAWYLLARLAGWNPVGTVPVNASLLLFE</sequence>
<reference evidence="1" key="1">
    <citation type="journal article" date="2015" name="Proc. Natl. Acad. Sci. U.S.A.">
        <title>Networks of energetic and metabolic interactions define dynamics in microbial communities.</title>
        <authorList>
            <person name="Embree M."/>
            <person name="Liu J.K."/>
            <person name="Al-Bassam M.M."/>
            <person name="Zengler K."/>
        </authorList>
    </citation>
    <scope>NUCLEOTIDE SEQUENCE</scope>
</reference>
<name>A0A0W8G6K3_9ZZZZ</name>
<comment type="caution">
    <text evidence="1">The sequence shown here is derived from an EMBL/GenBank/DDBJ whole genome shotgun (WGS) entry which is preliminary data.</text>
</comment>
<proteinExistence type="predicted"/>
<evidence type="ECO:0000313" key="1">
    <source>
        <dbReference type="EMBL" id="KUG28652.1"/>
    </source>
</evidence>
<dbReference type="EMBL" id="LNQE01000195">
    <property type="protein sequence ID" value="KUG28652.1"/>
    <property type="molecule type" value="Genomic_DNA"/>
</dbReference>
<dbReference type="AlphaFoldDB" id="A0A0W8G6K3"/>
<organism evidence="1">
    <name type="scientific">hydrocarbon metagenome</name>
    <dbReference type="NCBI Taxonomy" id="938273"/>
    <lineage>
        <taxon>unclassified sequences</taxon>
        <taxon>metagenomes</taxon>
        <taxon>ecological metagenomes</taxon>
    </lineage>
</organism>
<gene>
    <name evidence="1" type="ORF">ASZ90_001476</name>
</gene>
<accession>A0A0W8G6K3</accession>
<protein>
    <submittedName>
        <fullName evidence="1">Uncharacterized protein</fullName>
    </submittedName>
</protein>